<dbReference type="GO" id="GO:0004185">
    <property type="term" value="F:serine-type carboxypeptidase activity"/>
    <property type="evidence" value="ECO:0007669"/>
    <property type="project" value="InterPro"/>
</dbReference>
<sequence length="490" mass="53836">MTLKRNVSRVWMLLLIFCLAASVPEEMRVHAIEERGTMKQRLDNELETEPLLNGALVGMSVRDAKSGELLYENLGDTRLRPASNMKLLTAAAALEVLGEDYTFSTEIKTDGAKKGAKLEGNLYLIGKGDPTLTPKDFTRFAEQLQGLGVTHIKGDLIGDDTWYDNVRLSPDLIWSDESFHYGAQISALTASPDEDYDAGSVTLQITAGAEPGEKPIITVSPNTNYVTIHNRAETSSKKVEEDLTVEREHGSNEITLTGTVPAGAETVKEFMAVWDPTSYAMTLFQDALQAKGITWSGEVMIGKAPNESSLLYQHSSIPLKELLVPFMKLSNNVHGEVLIKEMGKHVQKEGSWEKGLEVMQEKLEKLGLNRSTLLIRDGSGISHVNLIPANELSKLLFIVQDKKWFPAFKNALPVAGGTGKMVGGTLRNRLGDVQVEAKTGTIFGVTTLSGYLQTLSGENYIFSIMINNVLDEEAAKDVEDRLVRIIAERP</sequence>
<comment type="caution">
    <text evidence="3">The sequence shown here is derived from an EMBL/GenBank/DDBJ whole genome shotgun (WGS) entry which is preliminary data.</text>
</comment>
<evidence type="ECO:0000313" key="3">
    <source>
        <dbReference type="EMBL" id="GAQ18713.1"/>
    </source>
</evidence>
<dbReference type="Proteomes" id="UP000052946">
    <property type="component" value="Unassembled WGS sequence"/>
</dbReference>
<dbReference type="SUPFAM" id="SSF56601">
    <property type="entry name" value="beta-lactamase/transpeptidase-like"/>
    <property type="match status" value="1"/>
</dbReference>
<dbReference type="AlphaFoldDB" id="A0A0U9HA76"/>
<reference evidence="4" key="1">
    <citation type="submission" date="2015-07" db="EMBL/GenBank/DDBJ databases">
        <title>Draft Genome Sequence of Oceanobacillus picturae Heshi-B3 that Was Isolated from Fermented Rice Bran with Aging Salted Mackerel, Which Was Named Heshiko as Traditional Fermented Seafood in Japan.</title>
        <authorList>
            <person name="Akuzawa S."/>
            <person name="Nakagawa J."/>
            <person name="Kanekatsu T."/>
            <person name="Kanesaki Y."/>
            <person name="Suzuki T."/>
        </authorList>
    </citation>
    <scope>NUCLEOTIDE SEQUENCE [LARGE SCALE GENOMIC DNA]</scope>
    <source>
        <strain evidence="4">Heshi-B3</strain>
    </source>
</reference>
<dbReference type="InterPro" id="IPR012338">
    <property type="entry name" value="Beta-lactam/transpept-like"/>
</dbReference>
<dbReference type="Gene3D" id="3.40.710.10">
    <property type="entry name" value="DD-peptidase/beta-lactamase superfamily"/>
    <property type="match status" value="2"/>
</dbReference>
<dbReference type="PANTHER" id="PTHR30023:SF0">
    <property type="entry name" value="PENICILLIN-SENSITIVE CARBOXYPEPTIDASE A"/>
    <property type="match status" value="1"/>
</dbReference>
<proteinExistence type="inferred from homology"/>
<name>A0A0U9HA76_9BACI</name>
<evidence type="ECO:0000256" key="2">
    <source>
        <dbReference type="ARBA" id="ARBA00022801"/>
    </source>
</evidence>
<dbReference type="GO" id="GO:0006508">
    <property type="term" value="P:proteolysis"/>
    <property type="evidence" value="ECO:0007669"/>
    <property type="project" value="InterPro"/>
</dbReference>
<dbReference type="Gene3D" id="3.50.80.20">
    <property type="entry name" value="D-Ala-D-Ala carboxypeptidase C, peptidase S13"/>
    <property type="match status" value="1"/>
</dbReference>
<dbReference type="PANTHER" id="PTHR30023">
    <property type="entry name" value="D-ALANYL-D-ALANINE CARBOXYPEPTIDASE"/>
    <property type="match status" value="1"/>
</dbReference>
<evidence type="ECO:0000256" key="1">
    <source>
        <dbReference type="ARBA" id="ARBA00006096"/>
    </source>
</evidence>
<dbReference type="PRINTS" id="PR00922">
    <property type="entry name" value="DADACBPTASE3"/>
</dbReference>
<dbReference type="OrthoDB" id="9802627at2"/>
<evidence type="ECO:0000313" key="4">
    <source>
        <dbReference type="Proteomes" id="UP000052946"/>
    </source>
</evidence>
<dbReference type="RefSeq" id="WP_058950639.1">
    <property type="nucleotide sequence ID" value="NZ_BBXV01000032.1"/>
</dbReference>
<dbReference type="Pfam" id="PF02113">
    <property type="entry name" value="Peptidase_S13"/>
    <property type="match status" value="1"/>
</dbReference>
<protein>
    <submittedName>
        <fullName evidence="3">D-alanyl-D-alanine carboxypeptidase DacC</fullName>
    </submittedName>
</protein>
<reference evidence="3 4" key="2">
    <citation type="journal article" date="2016" name="Genome Announc.">
        <title>Draft Genome Sequence of Oceanobacillus picturae Heshi-B3, Isolated from Fermented Rice Bran in a Traditional Japanese Seafood Dish.</title>
        <authorList>
            <person name="Akuzawa S."/>
            <person name="Nagaoka J."/>
            <person name="Kanekatsu M."/>
            <person name="Kanesaki Y."/>
            <person name="Suzuki T."/>
        </authorList>
    </citation>
    <scope>NUCLEOTIDE SEQUENCE [LARGE SCALE GENOMIC DNA]</scope>
    <source>
        <strain evidence="3 4">Heshi-B3</strain>
    </source>
</reference>
<keyword evidence="3" id="KW-0121">Carboxypeptidase</keyword>
<dbReference type="NCBIfam" id="TIGR00666">
    <property type="entry name" value="PBP4"/>
    <property type="match status" value="1"/>
</dbReference>
<organism evidence="3 4">
    <name type="scientific">Oceanobacillus picturae</name>
    <dbReference type="NCBI Taxonomy" id="171693"/>
    <lineage>
        <taxon>Bacteria</taxon>
        <taxon>Bacillati</taxon>
        <taxon>Bacillota</taxon>
        <taxon>Bacilli</taxon>
        <taxon>Bacillales</taxon>
        <taxon>Bacillaceae</taxon>
        <taxon>Oceanobacillus</taxon>
    </lineage>
</organism>
<dbReference type="EMBL" id="BBXV01000032">
    <property type="protein sequence ID" value="GAQ18713.1"/>
    <property type="molecule type" value="Genomic_DNA"/>
</dbReference>
<keyword evidence="2" id="KW-0378">Hydrolase</keyword>
<dbReference type="InterPro" id="IPR000667">
    <property type="entry name" value="Peptidase_S13"/>
</dbReference>
<keyword evidence="3" id="KW-0645">Protease</keyword>
<dbReference type="GO" id="GO:0000270">
    <property type="term" value="P:peptidoglycan metabolic process"/>
    <property type="evidence" value="ECO:0007669"/>
    <property type="project" value="TreeGrafter"/>
</dbReference>
<comment type="similarity">
    <text evidence="1">Belongs to the peptidase S13 family.</text>
</comment>
<accession>A0A0U9HA76</accession>
<gene>
    <name evidence="3" type="ORF">OPHB3_2669</name>
</gene>